<dbReference type="InterPro" id="IPR042086">
    <property type="entry name" value="MeTrfase_capping"/>
</dbReference>
<dbReference type="InterPro" id="IPR005299">
    <property type="entry name" value="MeTrfase_7"/>
</dbReference>
<keyword evidence="4" id="KW-0460">Magnesium</keyword>
<dbReference type="SUPFAM" id="SSF53335">
    <property type="entry name" value="S-adenosyl-L-methionine-dependent methyltransferases"/>
    <property type="match status" value="1"/>
</dbReference>
<name>A0A5N5I7Y0_9ROSA</name>
<keyword evidence="1 6" id="KW-0489">Methyltransferase</keyword>
<keyword evidence="7" id="KW-1185">Reference proteome</keyword>
<keyword evidence="3" id="KW-0479">Metal-binding</keyword>
<dbReference type="GO" id="GO:0046872">
    <property type="term" value="F:metal ion binding"/>
    <property type="evidence" value="ECO:0007669"/>
    <property type="project" value="UniProtKB-KW"/>
</dbReference>
<feature type="compositionally biased region" description="Polar residues" evidence="5">
    <location>
        <begin position="1"/>
        <end position="11"/>
    </location>
</feature>
<sequence length="416" mass="45625">MPAMSKATNASRPAHRPTKTPGVKKTSAPTSQSIHTNTNQHPELVASSQTPPTCNNPHADRIQPKKEAGGKSTDNSANKGKQTEGGGRKAIEAGKELIKEAIFEKLDSKIICSTNAFRVADLGCSVGPNTFHAVQSVLDAVEQKCQGQGHNSQLPEFQVFFNDHASNDFNELFKSMPSDRRYYAAGVPGSFYSRLFPKAFLHFAYSSYSLQILSKVPGEVVDVNSPAWNKGRIHYSKSANHVVKAYEAQYAKDMDCFLSARAQEIVSGGLMAFVVPGRPNGIPHAEVFVNMAKELFGSCLMDMAKKGFISEEKVDSFNIPQYIASLEDVEAIVKANGCFSTETMEILSGDKPQPKAFASGVRSGMEGMIQKHFGKEIDLDHLFDLFRQKLEESSSILESKKFVSLFVVLKRRSATE</sequence>
<proteinExistence type="predicted"/>
<reference evidence="6 7" key="3">
    <citation type="submission" date="2019-11" db="EMBL/GenBank/DDBJ databases">
        <title>A de novo genome assembly of a pear dwarfing rootstock.</title>
        <authorList>
            <person name="Wang F."/>
            <person name="Wang J."/>
            <person name="Li S."/>
            <person name="Zhang Y."/>
            <person name="Fang M."/>
            <person name="Ma L."/>
            <person name="Zhao Y."/>
            <person name="Jiang S."/>
        </authorList>
    </citation>
    <scope>NUCLEOTIDE SEQUENCE [LARGE SCALE GENOMIC DNA]</scope>
    <source>
        <strain evidence="6">S2</strain>
        <tissue evidence="6">Leaf</tissue>
    </source>
</reference>
<dbReference type="Gene3D" id="3.40.50.150">
    <property type="entry name" value="Vaccinia Virus protein VP39"/>
    <property type="match status" value="1"/>
</dbReference>
<evidence type="ECO:0000256" key="3">
    <source>
        <dbReference type="ARBA" id="ARBA00022723"/>
    </source>
</evidence>
<evidence type="ECO:0000313" key="6">
    <source>
        <dbReference type="EMBL" id="KAB2633760.1"/>
    </source>
</evidence>
<feature type="region of interest" description="Disordered" evidence="5">
    <location>
        <begin position="1"/>
        <end position="88"/>
    </location>
</feature>
<protein>
    <submittedName>
        <fullName evidence="6">S-adenosylmethionine-dependent methyltransferase</fullName>
    </submittedName>
</protein>
<dbReference type="GO" id="GO:0032259">
    <property type="term" value="P:methylation"/>
    <property type="evidence" value="ECO:0007669"/>
    <property type="project" value="UniProtKB-KW"/>
</dbReference>
<reference evidence="6 7" key="1">
    <citation type="submission" date="2019-09" db="EMBL/GenBank/DDBJ databases">
        <authorList>
            <person name="Ou C."/>
        </authorList>
    </citation>
    <scope>NUCLEOTIDE SEQUENCE [LARGE SCALE GENOMIC DNA]</scope>
    <source>
        <strain evidence="6">S2</strain>
        <tissue evidence="6">Leaf</tissue>
    </source>
</reference>
<dbReference type="EMBL" id="SMOL01000120">
    <property type="protein sequence ID" value="KAB2633760.1"/>
    <property type="molecule type" value="Genomic_DNA"/>
</dbReference>
<dbReference type="OrthoDB" id="1523883at2759"/>
<dbReference type="Proteomes" id="UP000327157">
    <property type="component" value="Chromosome 6"/>
</dbReference>
<gene>
    <name evidence="6" type="ORF">D8674_030007</name>
</gene>
<dbReference type="InterPro" id="IPR029063">
    <property type="entry name" value="SAM-dependent_MTases_sf"/>
</dbReference>
<evidence type="ECO:0000313" key="7">
    <source>
        <dbReference type="Proteomes" id="UP000327157"/>
    </source>
</evidence>
<organism evidence="6 7">
    <name type="scientific">Pyrus ussuriensis x Pyrus communis</name>
    <dbReference type="NCBI Taxonomy" id="2448454"/>
    <lineage>
        <taxon>Eukaryota</taxon>
        <taxon>Viridiplantae</taxon>
        <taxon>Streptophyta</taxon>
        <taxon>Embryophyta</taxon>
        <taxon>Tracheophyta</taxon>
        <taxon>Spermatophyta</taxon>
        <taxon>Magnoliopsida</taxon>
        <taxon>eudicotyledons</taxon>
        <taxon>Gunneridae</taxon>
        <taxon>Pentapetalae</taxon>
        <taxon>rosids</taxon>
        <taxon>fabids</taxon>
        <taxon>Rosales</taxon>
        <taxon>Rosaceae</taxon>
        <taxon>Amygdaloideae</taxon>
        <taxon>Maleae</taxon>
        <taxon>Pyrus</taxon>
    </lineage>
</organism>
<dbReference type="Pfam" id="PF03492">
    <property type="entry name" value="Methyltransf_7"/>
    <property type="match status" value="1"/>
</dbReference>
<reference evidence="7" key="2">
    <citation type="submission" date="2019-10" db="EMBL/GenBank/DDBJ databases">
        <title>A de novo genome assembly of a pear dwarfing rootstock.</title>
        <authorList>
            <person name="Wang F."/>
            <person name="Wang J."/>
            <person name="Li S."/>
            <person name="Zhang Y."/>
            <person name="Fang M."/>
            <person name="Ma L."/>
            <person name="Zhao Y."/>
            <person name="Jiang S."/>
        </authorList>
    </citation>
    <scope>NUCLEOTIDE SEQUENCE [LARGE SCALE GENOMIC DNA]</scope>
</reference>
<dbReference type="Gene3D" id="1.10.1200.270">
    <property type="entry name" value="Methyltransferase, alpha-helical capping domain"/>
    <property type="match status" value="1"/>
</dbReference>
<dbReference type="AlphaFoldDB" id="A0A5N5I7Y0"/>
<keyword evidence="2 6" id="KW-0808">Transferase</keyword>
<evidence type="ECO:0000256" key="4">
    <source>
        <dbReference type="ARBA" id="ARBA00022842"/>
    </source>
</evidence>
<comment type="caution">
    <text evidence="6">The sequence shown here is derived from an EMBL/GenBank/DDBJ whole genome shotgun (WGS) entry which is preliminary data.</text>
</comment>
<feature type="compositionally biased region" description="Polar residues" evidence="5">
    <location>
        <begin position="27"/>
        <end position="56"/>
    </location>
</feature>
<accession>A0A5N5I7Y0</accession>
<evidence type="ECO:0000256" key="2">
    <source>
        <dbReference type="ARBA" id="ARBA00022679"/>
    </source>
</evidence>
<feature type="compositionally biased region" description="Basic and acidic residues" evidence="5">
    <location>
        <begin position="58"/>
        <end position="69"/>
    </location>
</feature>
<dbReference type="PANTHER" id="PTHR31009">
    <property type="entry name" value="S-ADENOSYL-L-METHIONINE:CARBOXYL METHYLTRANSFERASE FAMILY PROTEIN"/>
    <property type="match status" value="1"/>
</dbReference>
<dbReference type="GO" id="GO:0008168">
    <property type="term" value="F:methyltransferase activity"/>
    <property type="evidence" value="ECO:0007669"/>
    <property type="project" value="UniProtKB-KW"/>
</dbReference>
<evidence type="ECO:0000256" key="1">
    <source>
        <dbReference type="ARBA" id="ARBA00022603"/>
    </source>
</evidence>
<evidence type="ECO:0000256" key="5">
    <source>
        <dbReference type="SAM" id="MobiDB-lite"/>
    </source>
</evidence>